<comment type="caution">
    <text evidence="2">The sequence shown here is derived from an EMBL/GenBank/DDBJ whole genome shotgun (WGS) entry which is preliminary data.</text>
</comment>
<evidence type="ECO:0000313" key="3">
    <source>
        <dbReference type="Proteomes" id="UP001162031"/>
    </source>
</evidence>
<dbReference type="Proteomes" id="UP001162031">
    <property type="component" value="Unassembled WGS sequence"/>
</dbReference>
<evidence type="ECO:0000313" key="2">
    <source>
        <dbReference type="EMBL" id="CAI5741466.1"/>
    </source>
</evidence>
<evidence type="ECO:0000259" key="1">
    <source>
        <dbReference type="PROSITE" id="PS51934"/>
    </source>
</evidence>
<name>A0AAV0UX13_HYABA</name>
<accession>A0AAV0UX13</accession>
<sequence>MGSVYTRVQNLSSLRPGDHICIWDYSHWPFSYQHHGIIYAAGPALATLRVCHVWSPLQSFREAQADSCFCLSTLEEFLHHRSLQDLRRVEYHTSAVRNFCAKWGEVHRAKSDLPQVVLARCTFLLGLGKGDFNLWTQNCEHAAHWCKTGHQWSKQLLTRAGGRVPFEKHLTAEAVEALEHEIAAIKAVARTVVATVLQLSGSQVYLRSGNGHPEFHRYARISDDGGHVALAVASKDVERTAFRLECDAKAYNCVKVSLRHDASNRYLFSRSTFSCVRDVRMKRAHCLRGTSGMRWEYAVSSGGYLTSMNQHRRYIGVRADGVLVDVGCRENALSFEFVPCRAVSDAIATRNESNKLPLPDPTLVERCCDHKKNVEEMRSQSRLELEDERRGLIAVNSLL</sequence>
<reference evidence="2" key="1">
    <citation type="submission" date="2022-12" db="EMBL/GenBank/DDBJ databases">
        <authorList>
            <person name="Webb A."/>
        </authorList>
    </citation>
    <scope>NUCLEOTIDE SEQUENCE</scope>
    <source>
        <strain evidence="2">Hp1</strain>
    </source>
</reference>
<dbReference type="PROSITE" id="PS51934">
    <property type="entry name" value="LRAT"/>
    <property type="match status" value="1"/>
</dbReference>
<gene>
    <name evidence="2" type="ORF">HBR001_LOCUS8498</name>
</gene>
<dbReference type="InterPro" id="IPR007053">
    <property type="entry name" value="LRAT_dom"/>
</dbReference>
<proteinExistence type="predicted"/>
<dbReference type="EMBL" id="CANTFL010001450">
    <property type="protein sequence ID" value="CAI5741466.1"/>
    <property type="molecule type" value="Genomic_DNA"/>
</dbReference>
<dbReference type="PANTHER" id="PTHR46137">
    <property type="entry name" value="OS05G0310600 PROTEIN"/>
    <property type="match status" value="1"/>
</dbReference>
<dbReference type="PANTHER" id="PTHR46137:SF3">
    <property type="entry name" value="OS05G0310600 PROTEIN"/>
    <property type="match status" value="1"/>
</dbReference>
<keyword evidence="3" id="KW-1185">Reference proteome</keyword>
<feature type="domain" description="LRAT" evidence="1">
    <location>
        <begin position="24"/>
        <end position="155"/>
    </location>
</feature>
<protein>
    <recommendedName>
        <fullName evidence="1">LRAT domain-containing protein</fullName>
    </recommendedName>
</protein>
<dbReference type="AlphaFoldDB" id="A0AAV0UX13"/>
<dbReference type="Pfam" id="PF04970">
    <property type="entry name" value="LRAT"/>
    <property type="match status" value="1"/>
</dbReference>
<dbReference type="Gene3D" id="3.90.1720.10">
    <property type="entry name" value="endopeptidase domain like (from Nostoc punctiforme)"/>
    <property type="match status" value="1"/>
</dbReference>
<organism evidence="2 3">
    <name type="scientific">Hyaloperonospora brassicae</name>
    <name type="common">Brassica downy mildew</name>
    <name type="synonym">Peronospora brassicae</name>
    <dbReference type="NCBI Taxonomy" id="162125"/>
    <lineage>
        <taxon>Eukaryota</taxon>
        <taxon>Sar</taxon>
        <taxon>Stramenopiles</taxon>
        <taxon>Oomycota</taxon>
        <taxon>Peronosporomycetes</taxon>
        <taxon>Peronosporales</taxon>
        <taxon>Peronosporaceae</taxon>
        <taxon>Hyaloperonospora</taxon>
    </lineage>
</organism>